<evidence type="ECO:0000313" key="2">
    <source>
        <dbReference type="Proteomes" id="UP000275579"/>
    </source>
</evidence>
<evidence type="ECO:0000313" key="1">
    <source>
        <dbReference type="EMBL" id="AZS69771.1"/>
    </source>
</evidence>
<gene>
    <name evidence="1" type="ORF">DDE74_01180</name>
</gene>
<protein>
    <submittedName>
        <fullName evidence="1">Uncharacterized protein</fullName>
    </submittedName>
</protein>
<accession>A0A3S9Y428</accession>
<name>A0A3S9Y428_9ACTN</name>
<dbReference type="AlphaFoldDB" id="A0A3S9Y428"/>
<reference evidence="1 2" key="1">
    <citation type="submission" date="2018-04" db="EMBL/GenBank/DDBJ databases">
        <title>Complete genome sequences of Streptomyces lydicus strain WYEC and characterization of antagonistic properties of biological control agents.</title>
        <authorList>
            <person name="Mariita R.M."/>
            <person name="Sello J.K."/>
        </authorList>
    </citation>
    <scope>NUCLEOTIDE SEQUENCE [LARGE SCALE GENOMIC DNA]</scope>
    <source>
        <strain evidence="1 2">WYEC 108</strain>
    </source>
</reference>
<dbReference type="Proteomes" id="UP000275579">
    <property type="component" value="Chromosome"/>
</dbReference>
<dbReference type="EMBL" id="CP029042">
    <property type="protein sequence ID" value="AZS69771.1"/>
    <property type="molecule type" value="Genomic_DNA"/>
</dbReference>
<sequence length="69" mass="7680">MGDRHLHLDGYDIHLATGRVTREGDPVDIDLPTGRPAVPLPFLPYDEALWERVVHAVSHLLGKGPVPHR</sequence>
<proteinExistence type="predicted"/>
<dbReference type="RefSeq" id="WP_127149004.1">
    <property type="nucleotide sequence ID" value="NZ_CP029042.1"/>
</dbReference>
<organism evidence="1 2">
    <name type="scientific">Streptomyces lydicus</name>
    <dbReference type="NCBI Taxonomy" id="47763"/>
    <lineage>
        <taxon>Bacteria</taxon>
        <taxon>Bacillati</taxon>
        <taxon>Actinomycetota</taxon>
        <taxon>Actinomycetes</taxon>
        <taxon>Kitasatosporales</taxon>
        <taxon>Streptomycetaceae</taxon>
        <taxon>Streptomyces</taxon>
    </lineage>
</organism>